<dbReference type="PANTHER" id="PTHR43190:SF3">
    <property type="entry name" value="N-ACETYL-D-GLUCOSAMINE KINASE"/>
    <property type="match status" value="1"/>
</dbReference>
<feature type="compositionally biased region" description="Polar residues" evidence="1">
    <location>
        <begin position="24"/>
        <end position="33"/>
    </location>
</feature>
<organism evidence="3 4">
    <name type="scientific">Actinopolyspora mzabensis</name>
    <dbReference type="NCBI Taxonomy" id="995066"/>
    <lineage>
        <taxon>Bacteria</taxon>
        <taxon>Bacillati</taxon>
        <taxon>Actinomycetota</taxon>
        <taxon>Actinomycetes</taxon>
        <taxon>Actinopolysporales</taxon>
        <taxon>Actinopolysporaceae</taxon>
        <taxon>Actinopolyspora</taxon>
    </lineage>
</organism>
<evidence type="ECO:0000313" key="4">
    <source>
        <dbReference type="Proteomes" id="UP000199213"/>
    </source>
</evidence>
<dbReference type="CDD" id="cd24007">
    <property type="entry name" value="ASKHA_NBD_eukNAGK-like"/>
    <property type="match status" value="1"/>
</dbReference>
<dbReference type="RefSeq" id="WP_092629020.1">
    <property type="nucleotide sequence ID" value="NZ_FNFM01000008.1"/>
</dbReference>
<reference evidence="4" key="1">
    <citation type="submission" date="2016-10" db="EMBL/GenBank/DDBJ databases">
        <authorList>
            <person name="Varghese N."/>
            <person name="Submissions S."/>
        </authorList>
    </citation>
    <scope>NUCLEOTIDE SEQUENCE [LARGE SCALE GENOMIC DNA]</scope>
    <source>
        <strain evidence="4">DSM 45460</strain>
    </source>
</reference>
<name>A0A1G9C8G8_ACTMZ</name>
<dbReference type="Proteomes" id="UP000199213">
    <property type="component" value="Unassembled WGS sequence"/>
</dbReference>
<sequence length="336" mass="34580">MTDIDDTAGRLLLGLDVGGTSSRALLTDTSGRTLGTGHAGGGNPNTHPPERAVEQVARAVRTALSDTPPERVSAAVLGMAGISKLTDPVVSGVFEQAWRMLGLRCAMRTVSDSEVAFAAGTAEPDGTVLIAGTGSITARIERHRLERTLGGYGWLLGDEGSAFWLGREAVSSTLRALDSGEAKHDPLVSSVLDELLPASATAADPEPVLVRRLVALLGNGPPTRLAELAPLVTASAAEGGGKAAEILAKGARILAADALSVRKEPDESPIVLAGSLLAGEGVFDEAVRRELRARSTAPLANAGSGAAGAAWLAAEPLLDEEHARWLHGRLLESEPG</sequence>
<protein>
    <submittedName>
        <fullName evidence="3">BadF-type ATPase</fullName>
    </submittedName>
</protein>
<proteinExistence type="predicted"/>
<dbReference type="Gene3D" id="3.30.420.40">
    <property type="match status" value="2"/>
</dbReference>
<dbReference type="SUPFAM" id="SSF53067">
    <property type="entry name" value="Actin-like ATPase domain"/>
    <property type="match status" value="2"/>
</dbReference>
<dbReference type="AlphaFoldDB" id="A0A1G9C8G8"/>
<dbReference type="PANTHER" id="PTHR43190">
    <property type="entry name" value="N-ACETYL-D-GLUCOSAMINE KINASE"/>
    <property type="match status" value="1"/>
</dbReference>
<dbReference type="InterPro" id="IPR043129">
    <property type="entry name" value="ATPase_NBD"/>
</dbReference>
<evidence type="ECO:0000256" key="1">
    <source>
        <dbReference type="SAM" id="MobiDB-lite"/>
    </source>
</evidence>
<dbReference type="OrthoDB" id="8701357at2"/>
<feature type="region of interest" description="Disordered" evidence="1">
    <location>
        <begin position="24"/>
        <end position="49"/>
    </location>
</feature>
<accession>A0A1G9C8G8</accession>
<gene>
    <name evidence="3" type="ORF">SAMN04487820_108170</name>
</gene>
<keyword evidence="4" id="KW-1185">Reference proteome</keyword>
<dbReference type="InterPro" id="IPR002731">
    <property type="entry name" value="ATPase_BadF"/>
</dbReference>
<feature type="domain" description="ATPase BadF/BadG/BcrA/BcrD type" evidence="2">
    <location>
        <begin position="13"/>
        <end position="313"/>
    </location>
</feature>
<dbReference type="EMBL" id="FNFM01000008">
    <property type="protein sequence ID" value="SDK47744.1"/>
    <property type="molecule type" value="Genomic_DNA"/>
</dbReference>
<dbReference type="InterPro" id="IPR052519">
    <property type="entry name" value="Euk-type_GlcNAc_Kinase"/>
</dbReference>
<dbReference type="Pfam" id="PF01869">
    <property type="entry name" value="BcrAD_BadFG"/>
    <property type="match status" value="1"/>
</dbReference>
<evidence type="ECO:0000259" key="2">
    <source>
        <dbReference type="Pfam" id="PF01869"/>
    </source>
</evidence>
<evidence type="ECO:0000313" key="3">
    <source>
        <dbReference type="EMBL" id="SDK47744.1"/>
    </source>
</evidence>